<evidence type="ECO:0000313" key="1">
    <source>
        <dbReference type="EMBL" id="GME98095.1"/>
    </source>
</evidence>
<name>A0ACB5TYL6_AMBMO</name>
<sequence>MEANHFNCHHNWSYDDFTPCARHQILQATPFYLSIISLSYVIARLLSSRSWKSKTIKSTSNTNEETEPLLAQNTNSISTNFQSIEPLVPTTKPTKSLIDSHFDISNAKFLNEKGQPLATLQVKFRDSTSEKLKVIVESLLLLTQFSISLLPILHSTNMDISQEWALDNTVPYLTSIFWGYLLLIGILRLSFVTRGFTNNWPDLWQR</sequence>
<protein>
    <submittedName>
        <fullName evidence="1">Unnamed protein product</fullName>
    </submittedName>
</protein>
<dbReference type="Proteomes" id="UP001165064">
    <property type="component" value="Unassembled WGS sequence"/>
</dbReference>
<reference evidence="1" key="1">
    <citation type="submission" date="2023-04" db="EMBL/GenBank/DDBJ databases">
        <title>Ambrosiozyma monospora NBRC 10751.</title>
        <authorList>
            <person name="Ichikawa N."/>
            <person name="Sato H."/>
            <person name="Tonouchi N."/>
        </authorList>
    </citation>
    <scope>NUCLEOTIDE SEQUENCE</scope>
    <source>
        <strain evidence="1">NBRC 10751</strain>
    </source>
</reference>
<comment type="caution">
    <text evidence="1">The sequence shown here is derived from an EMBL/GenBank/DDBJ whole genome shotgun (WGS) entry which is preliminary data.</text>
</comment>
<keyword evidence="2" id="KW-1185">Reference proteome</keyword>
<dbReference type="EMBL" id="BSXS01010375">
    <property type="protein sequence ID" value="GME98095.1"/>
    <property type="molecule type" value="Genomic_DNA"/>
</dbReference>
<organism evidence="1 2">
    <name type="scientific">Ambrosiozyma monospora</name>
    <name type="common">Yeast</name>
    <name type="synonym">Endomycopsis monosporus</name>
    <dbReference type="NCBI Taxonomy" id="43982"/>
    <lineage>
        <taxon>Eukaryota</taxon>
        <taxon>Fungi</taxon>
        <taxon>Dikarya</taxon>
        <taxon>Ascomycota</taxon>
        <taxon>Saccharomycotina</taxon>
        <taxon>Pichiomycetes</taxon>
        <taxon>Pichiales</taxon>
        <taxon>Pichiaceae</taxon>
        <taxon>Ambrosiozyma</taxon>
    </lineage>
</organism>
<evidence type="ECO:0000313" key="2">
    <source>
        <dbReference type="Proteomes" id="UP001165064"/>
    </source>
</evidence>
<accession>A0ACB5TYL6</accession>
<gene>
    <name evidence="1" type="ORF">Amon02_001040300</name>
</gene>
<proteinExistence type="predicted"/>